<evidence type="ECO:0000313" key="1">
    <source>
        <dbReference type="EMBL" id="CAB4159315.1"/>
    </source>
</evidence>
<accession>A0A6J5NQB0</accession>
<proteinExistence type="predicted"/>
<gene>
    <name evidence="1" type="ORF">UFOVP713_75</name>
</gene>
<name>A0A6J5NQB0_9CAUD</name>
<dbReference type="EMBL" id="LR796676">
    <property type="protein sequence ID" value="CAB4159315.1"/>
    <property type="molecule type" value="Genomic_DNA"/>
</dbReference>
<organism evidence="1">
    <name type="scientific">uncultured Caudovirales phage</name>
    <dbReference type="NCBI Taxonomy" id="2100421"/>
    <lineage>
        <taxon>Viruses</taxon>
        <taxon>Duplodnaviria</taxon>
        <taxon>Heunggongvirae</taxon>
        <taxon>Uroviricota</taxon>
        <taxon>Caudoviricetes</taxon>
        <taxon>Peduoviridae</taxon>
        <taxon>Maltschvirus</taxon>
        <taxon>Maltschvirus maltsch</taxon>
    </lineage>
</organism>
<protein>
    <submittedName>
        <fullName evidence="1">Uncharacterized protein</fullName>
    </submittedName>
</protein>
<sequence>MPSKSPAQARMMAAAAHDPAFAKKVGVPESVAKDFNAADKGGGLLKKAMAYGPKKSSSKT</sequence>
<reference evidence="1" key="1">
    <citation type="submission" date="2020-04" db="EMBL/GenBank/DDBJ databases">
        <authorList>
            <person name="Chiriac C."/>
            <person name="Salcher M."/>
            <person name="Ghai R."/>
            <person name="Kavagutti S V."/>
        </authorList>
    </citation>
    <scope>NUCLEOTIDE SEQUENCE</scope>
</reference>